<comment type="caution">
    <text evidence="3">The sequence shown here is derived from an EMBL/GenBank/DDBJ whole genome shotgun (WGS) entry which is preliminary data.</text>
</comment>
<feature type="transmembrane region" description="Helical" evidence="2">
    <location>
        <begin position="167"/>
        <end position="190"/>
    </location>
</feature>
<keyword evidence="2" id="KW-1133">Transmembrane helix</keyword>
<dbReference type="PANTHER" id="PTHR35469:SF4">
    <property type="entry name" value="TRANSMEMBRANE PROTEIN"/>
    <property type="match status" value="1"/>
</dbReference>
<proteinExistence type="predicted"/>
<feature type="compositionally biased region" description="Polar residues" evidence="1">
    <location>
        <begin position="102"/>
        <end position="112"/>
    </location>
</feature>
<keyword evidence="4" id="KW-1185">Reference proteome</keyword>
<dbReference type="PANTHER" id="PTHR35469">
    <property type="entry name" value="TRANSMEMBRANE PROTEIN"/>
    <property type="match status" value="1"/>
</dbReference>
<dbReference type="Proteomes" id="UP001345219">
    <property type="component" value="Chromosome 6"/>
</dbReference>
<evidence type="ECO:0000256" key="2">
    <source>
        <dbReference type="SAM" id="Phobius"/>
    </source>
</evidence>
<dbReference type="EMBL" id="JAXIOK010000013">
    <property type="protein sequence ID" value="KAK4756573.1"/>
    <property type="molecule type" value="Genomic_DNA"/>
</dbReference>
<accession>A0AAN7PZM2</accession>
<sequence>MASASGIGTGRDARRRRIVERGSDRLALITGRIQTLPSPPISSPLDVPSFPPSFTGPDQPHLSDESHLAEDKLSEALLQKLEPNFDGRYSDENNSELPAAKDQTSTETSQLPHTAMDPKSEVISTPMSRSIPHHSSANPHPSNVLVNLLKLVNARQINSAIATSSSARLICSVIGGLLVVLSTIGFPILGSRIIRSILTFRPLYLILLTNMTIIAACLISYKQEDQEQATREENRNRQNDEIGWADHVGNSMELAFLVMKLVDAIIMDCSIYSIIVVFGLSFLQKFV</sequence>
<gene>
    <name evidence="3" type="ORF">SAY87_006700</name>
</gene>
<feature type="region of interest" description="Disordered" evidence="1">
    <location>
        <begin position="1"/>
        <end position="67"/>
    </location>
</feature>
<evidence type="ECO:0000256" key="1">
    <source>
        <dbReference type="SAM" id="MobiDB-lite"/>
    </source>
</evidence>
<feature type="region of interest" description="Disordered" evidence="1">
    <location>
        <begin position="85"/>
        <end position="118"/>
    </location>
</feature>
<feature type="transmembrane region" description="Helical" evidence="2">
    <location>
        <begin position="264"/>
        <end position="283"/>
    </location>
</feature>
<reference evidence="3 4" key="1">
    <citation type="journal article" date="2023" name="Hortic Res">
        <title>Pangenome of water caltrop reveals structural variations and asymmetric subgenome divergence after allopolyploidization.</title>
        <authorList>
            <person name="Zhang X."/>
            <person name="Chen Y."/>
            <person name="Wang L."/>
            <person name="Yuan Y."/>
            <person name="Fang M."/>
            <person name="Shi L."/>
            <person name="Lu R."/>
            <person name="Comes H.P."/>
            <person name="Ma Y."/>
            <person name="Chen Y."/>
            <person name="Huang G."/>
            <person name="Zhou Y."/>
            <person name="Zheng Z."/>
            <person name="Qiu Y."/>
        </authorList>
    </citation>
    <scope>NUCLEOTIDE SEQUENCE [LARGE SCALE GENOMIC DNA]</scope>
    <source>
        <tissue evidence="3">Roots</tissue>
    </source>
</reference>
<dbReference type="AlphaFoldDB" id="A0AAN7PZM2"/>
<evidence type="ECO:0000313" key="3">
    <source>
        <dbReference type="EMBL" id="KAK4756573.1"/>
    </source>
</evidence>
<keyword evidence="2" id="KW-0812">Transmembrane</keyword>
<feature type="transmembrane region" description="Helical" evidence="2">
    <location>
        <begin position="202"/>
        <end position="221"/>
    </location>
</feature>
<protein>
    <submittedName>
        <fullName evidence="3">Uncharacterized protein</fullName>
    </submittedName>
</protein>
<keyword evidence="2" id="KW-0472">Membrane</keyword>
<evidence type="ECO:0000313" key="4">
    <source>
        <dbReference type="Proteomes" id="UP001345219"/>
    </source>
</evidence>
<name>A0AAN7PZM2_9MYRT</name>
<organism evidence="3 4">
    <name type="scientific">Trapa incisa</name>
    <dbReference type="NCBI Taxonomy" id="236973"/>
    <lineage>
        <taxon>Eukaryota</taxon>
        <taxon>Viridiplantae</taxon>
        <taxon>Streptophyta</taxon>
        <taxon>Embryophyta</taxon>
        <taxon>Tracheophyta</taxon>
        <taxon>Spermatophyta</taxon>
        <taxon>Magnoliopsida</taxon>
        <taxon>eudicotyledons</taxon>
        <taxon>Gunneridae</taxon>
        <taxon>Pentapetalae</taxon>
        <taxon>rosids</taxon>
        <taxon>malvids</taxon>
        <taxon>Myrtales</taxon>
        <taxon>Lythraceae</taxon>
        <taxon>Trapa</taxon>
    </lineage>
</organism>